<comment type="caution">
    <text evidence="3">The sequence shown here is derived from an EMBL/GenBank/DDBJ whole genome shotgun (WGS) entry which is preliminary data.</text>
</comment>
<dbReference type="Proteomes" id="UP000598297">
    <property type="component" value="Unassembled WGS sequence"/>
</dbReference>
<evidence type="ECO:0000313" key="4">
    <source>
        <dbReference type="Proteomes" id="UP000598297"/>
    </source>
</evidence>
<feature type="domain" description="UspA" evidence="2">
    <location>
        <begin position="156"/>
        <end position="283"/>
    </location>
</feature>
<sequence length="295" mass="30772">MTPIGNQPVVFGVDSAPQDAALAWATDEAARRQVPLHLVHAVLPAAHHVHGVVETAHHKELRQLGDELLDKAVVRVRERRPGLDVATFITEAVPAQALVSRSTQAGLVVLGSRRLGRLAEMLSAYSTTVPVSAHAACPVAVVPEGEYGVEEPSYLVVGMDGSAAAGLALDHALTAAASRGAEVRAVWAWQRPLLGFLDERAAVVDLRGQLAAATAGPAAAHPDVPLSRELRRGHPVDVLADAAKDALAVVVGRRGREGFTGMRLGSVPHGLLHRAGCPVITVPSSADETARHGGS</sequence>
<protein>
    <submittedName>
        <fullName evidence="3">Universal stress protein</fullName>
    </submittedName>
</protein>
<evidence type="ECO:0000259" key="2">
    <source>
        <dbReference type="Pfam" id="PF00582"/>
    </source>
</evidence>
<dbReference type="PRINTS" id="PR01438">
    <property type="entry name" value="UNVRSLSTRESS"/>
</dbReference>
<dbReference type="Gene3D" id="3.40.50.620">
    <property type="entry name" value="HUPs"/>
    <property type="match status" value="2"/>
</dbReference>
<dbReference type="PANTHER" id="PTHR46268">
    <property type="entry name" value="STRESS RESPONSE PROTEIN NHAX"/>
    <property type="match status" value="1"/>
</dbReference>
<dbReference type="AlphaFoldDB" id="A0A964UR90"/>
<dbReference type="InterPro" id="IPR006016">
    <property type="entry name" value="UspA"/>
</dbReference>
<evidence type="ECO:0000256" key="1">
    <source>
        <dbReference type="ARBA" id="ARBA00008791"/>
    </source>
</evidence>
<dbReference type="OrthoDB" id="3404132at2"/>
<dbReference type="InterPro" id="IPR014729">
    <property type="entry name" value="Rossmann-like_a/b/a_fold"/>
</dbReference>
<dbReference type="PANTHER" id="PTHR46268:SF6">
    <property type="entry name" value="UNIVERSAL STRESS PROTEIN UP12"/>
    <property type="match status" value="1"/>
</dbReference>
<dbReference type="Pfam" id="PF00582">
    <property type="entry name" value="Usp"/>
    <property type="match status" value="2"/>
</dbReference>
<feature type="domain" description="UspA" evidence="2">
    <location>
        <begin position="7"/>
        <end position="143"/>
    </location>
</feature>
<proteinExistence type="inferred from homology"/>
<dbReference type="RefSeq" id="WP_161693154.1">
    <property type="nucleotide sequence ID" value="NZ_JAAAHS010000008.1"/>
</dbReference>
<dbReference type="InterPro" id="IPR006015">
    <property type="entry name" value="Universal_stress_UspA"/>
</dbReference>
<name>A0A964UR90_9ACTN</name>
<comment type="similarity">
    <text evidence="1">Belongs to the universal stress protein A family.</text>
</comment>
<keyword evidence="4" id="KW-1185">Reference proteome</keyword>
<accession>A0A964UR90</accession>
<organism evidence="3 4">
    <name type="scientific">Streptomyces boluensis</name>
    <dbReference type="NCBI Taxonomy" id="1775135"/>
    <lineage>
        <taxon>Bacteria</taxon>
        <taxon>Bacillati</taxon>
        <taxon>Actinomycetota</taxon>
        <taxon>Actinomycetes</taxon>
        <taxon>Kitasatosporales</taxon>
        <taxon>Streptomycetaceae</taxon>
        <taxon>Streptomyces</taxon>
    </lineage>
</organism>
<dbReference type="EMBL" id="JAAAHS010000008">
    <property type="protein sequence ID" value="NBE50265.1"/>
    <property type="molecule type" value="Genomic_DNA"/>
</dbReference>
<evidence type="ECO:0000313" key="3">
    <source>
        <dbReference type="EMBL" id="NBE50265.1"/>
    </source>
</evidence>
<gene>
    <name evidence="3" type="ORF">GUY60_02235</name>
</gene>
<dbReference type="SUPFAM" id="SSF52402">
    <property type="entry name" value="Adenine nucleotide alpha hydrolases-like"/>
    <property type="match status" value="2"/>
</dbReference>
<reference evidence="3" key="1">
    <citation type="submission" date="2020-01" db="EMBL/GenBank/DDBJ databases">
        <title>Whole-genome analyses of novel actinobacteria.</title>
        <authorList>
            <person name="Sahin N."/>
        </authorList>
    </citation>
    <scope>NUCLEOTIDE SEQUENCE</scope>
    <source>
        <strain evidence="3">YC537</strain>
    </source>
</reference>